<evidence type="ECO:0000313" key="2">
    <source>
        <dbReference type="Proteomes" id="UP000190777"/>
    </source>
</evidence>
<dbReference type="InterPro" id="IPR008318">
    <property type="entry name" value="UCP030820"/>
</dbReference>
<organism evidence="1 2">
    <name type="scientific">Moraxella equi</name>
    <dbReference type="NCBI Taxonomy" id="60442"/>
    <lineage>
        <taxon>Bacteria</taxon>
        <taxon>Pseudomonadati</taxon>
        <taxon>Pseudomonadota</taxon>
        <taxon>Gammaproteobacteria</taxon>
        <taxon>Moraxellales</taxon>
        <taxon>Moraxellaceae</taxon>
        <taxon>Moraxella</taxon>
    </lineage>
</organism>
<evidence type="ECO:0000313" key="1">
    <source>
        <dbReference type="EMBL" id="OPH40152.1"/>
    </source>
</evidence>
<sequence>MVKKDKKMKLIVLKNDATSQDLSDVFLYAPNMSDDEKMALSQSIDLTISDTLANTENVINAILPKDYQDSHLDYHLFLTADDNDNELAQSLDINTLKNILIYVKDFKDGRVFSLIRQLRKINDHAMIIVGGAFGLDQSSYFVKSGANGFIVNDDKVDTLILTLNDLKTAQSRQSVNALPMFR</sequence>
<proteinExistence type="predicted"/>
<reference evidence="1 2" key="1">
    <citation type="submission" date="2017-03" db="EMBL/GenBank/DDBJ databases">
        <title>Draft genome sequence of Moraxella equi CCUG 4950T type strain.</title>
        <authorList>
            <person name="Salva-Serra F."/>
            <person name="Engstrom-Jakobsson H."/>
            <person name="Thorell K."/>
            <person name="Jaen-Luchoro D."/>
            <person name="Gonzales-Siles L."/>
            <person name="Karlsson R."/>
            <person name="Yazdan S."/>
            <person name="Boulund F."/>
            <person name="Johnning A."/>
            <person name="Engstrand L."/>
            <person name="Kristiansson E."/>
            <person name="Moore E."/>
        </authorList>
    </citation>
    <scope>NUCLEOTIDE SEQUENCE [LARGE SCALE GENOMIC DNA]</scope>
    <source>
        <strain evidence="1 2">CCUG 4950</strain>
    </source>
</reference>
<dbReference type="EMBL" id="MXAP01000007">
    <property type="protein sequence ID" value="OPH40152.1"/>
    <property type="molecule type" value="Genomic_DNA"/>
</dbReference>
<name>A0ABX3NKX9_9GAMM</name>
<gene>
    <name evidence="1" type="ORF">B5J93_00570</name>
</gene>
<dbReference type="Pfam" id="PF06073">
    <property type="entry name" value="DUF934"/>
    <property type="match status" value="1"/>
</dbReference>
<keyword evidence="2" id="KW-1185">Reference proteome</keyword>
<dbReference type="Proteomes" id="UP000190777">
    <property type="component" value="Unassembled WGS sequence"/>
</dbReference>
<accession>A0ABX3NKX9</accession>
<protein>
    <submittedName>
        <fullName evidence="1">Uncharacterized protein</fullName>
    </submittedName>
</protein>
<comment type="caution">
    <text evidence="1">The sequence shown here is derived from an EMBL/GenBank/DDBJ whole genome shotgun (WGS) entry which is preliminary data.</text>
</comment>